<accession>A0A409VHN7</accession>
<feature type="region of interest" description="Disordered" evidence="1">
    <location>
        <begin position="128"/>
        <end position="222"/>
    </location>
</feature>
<dbReference type="PANTHER" id="PTHR47524">
    <property type="entry name" value="20S RRNA ACCUMULATION PROTEIN 4"/>
    <property type="match status" value="1"/>
</dbReference>
<feature type="domain" description="Programmed cell death protein 2 C-terminal" evidence="2">
    <location>
        <begin position="298"/>
        <end position="462"/>
    </location>
</feature>
<gene>
    <name evidence="3" type="ORF">CVT26_000352</name>
</gene>
<dbReference type="AlphaFoldDB" id="A0A409VHN7"/>
<evidence type="ECO:0000313" key="3">
    <source>
        <dbReference type="EMBL" id="PPQ65751.1"/>
    </source>
</evidence>
<comment type="caution">
    <text evidence="3">The sequence shown here is derived from an EMBL/GenBank/DDBJ whole genome shotgun (WGS) entry which is preliminary data.</text>
</comment>
<dbReference type="GO" id="GO:0030490">
    <property type="term" value="P:maturation of SSU-rRNA"/>
    <property type="evidence" value="ECO:0007669"/>
    <property type="project" value="TreeGrafter"/>
</dbReference>
<feature type="compositionally biased region" description="Acidic residues" evidence="1">
    <location>
        <begin position="202"/>
        <end position="221"/>
    </location>
</feature>
<dbReference type="GO" id="GO:0005737">
    <property type="term" value="C:cytoplasm"/>
    <property type="evidence" value="ECO:0007669"/>
    <property type="project" value="InterPro"/>
</dbReference>
<dbReference type="InterPro" id="IPR007320">
    <property type="entry name" value="PDCD2_C"/>
</dbReference>
<keyword evidence="4" id="KW-1185">Reference proteome</keyword>
<dbReference type="STRING" id="231916.A0A409VHN7"/>
<evidence type="ECO:0000259" key="2">
    <source>
        <dbReference type="Pfam" id="PF04194"/>
    </source>
</evidence>
<evidence type="ECO:0000256" key="1">
    <source>
        <dbReference type="SAM" id="MobiDB-lite"/>
    </source>
</evidence>
<dbReference type="OrthoDB" id="443682at2759"/>
<evidence type="ECO:0000313" key="4">
    <source>
        <dbReference type="Proteomes" id="UP000284706"/>
    </source>
</evidence>
<sequence length="464" mass="52000">MAPSRPDDDWSDSDEEELDQLETSVLLGVPDGQVDVDADMRDAAVSRIGGLPAILPSREPSFSSSHCKSCNQPMELLVQMWCPFQDSPMDRALYVWGCARTGCQGKEGSVRAWRGLRHNEKYAAKLAKKHQRQLERERAKAKAEEERLQAEAQKKAAGNPFSMSSMGGGGNSTHMFGLGTQIFGAPQATEQPPAKPEAQNPNDDDDDDEDTDDEAESDAASEESLLTAMASTTLNESPWQSAPSYPPFYLSTVSEYLPPPPKPRLPQGVKVEDLGDADKKDKDISWAKETYEDSLEVDHVFERFTKRVGYEGEQCVRYDLKGIPLPFASDKIFERLWPSPKQDPLPVTKSDFKVVHPQRRTYTPSAVPPCPICHSPRVFECQLMPNLINVLRPAWEAEGKKLTDEERRQAVQKALKNEDKNAKMGMDWGTAMIFSCERDCCLEEDGKDAKECWREEAVLIQWDV</sequence>
<dbReference type="Proteomes" id="UP000284706">
    <property type="component" value="Unassembled WGS sequence"/>
</dbReference>
<reference evidence="3 4" key="1">
    <citation type="journal article" date="2018" name="Evol. Lett.">
        <title>Horizontal gene cluster transfer increased hallucinogenic mushroom diversity.</title>
        <authorList>
            <person name="Reynolds H.T."/>
            <person name="Vijayakumar V."/>
            <person name="Gluck-Thaler E."/>
            <person name="Korotkin H.B."/>
            <person name="Matheny P.B."/>
            <person name="Slot J.C."/>
        </authorList>
    </citation>
    <scope>NUCLEOTIDE SEQUENCE [LARGE SCALE GENOMIC DNA]</scope>
    <source>
        <strain evidence="3 4">SRW20</strain>
    </source>
</reference>
<dbReference type="Pfam" id="PF04194">
    <property type="entry name" value="PDCD2_C"/>
    <property type="match status" value="1"/>
</dbReference>
<name>A0A409VHN7_9AGAR</name>
<dbReference type="EMBL" id="NHYE01005646">
    <property type="protein sequence ID" value="PPQ65751.1"/>
    <property type="molecule type" value="Genomic_DNA"/>
</dbReference>
<dbReference type="FunCoup" id="A0A409VHN7">
    <property type="interactions" value="394"/>
</dbReference>
<dbReference type="InParanoid" id="A0A409VHN7"/>
<proteinExistence type="predicted"/>
<protein>
    <recommendedName>
        <fullName evidence="2">Programmed cell death protein 2 C-terminal domain-containing protein</fullName>
    </recommendedName>
</protein>
<dbReference type="PANTHER" id="PTHR47524:SF1">
    <property type="entry name" value="20S RRNA ACCUMULATION PROTEIN 4"/>
    <property type="match status" value="1"/>
</dbReference>
<organism evidence="3 4">
    <name type="scientific">Gymnopilus dilepis</name>
    <dbReference type="NCBI Taxonomy" id="231916"/>
    <lineage>
        <taxon>Eukaryota</taxon>
        <taxon>Fungi</taxon>
        <taxon>Dikarya</taxon>
        <taxon>Basidiomycota</taxon>
        <taxon>Agaricomycotina</taxon>
        <taxon>Agaricomycetes</taxon>
        <taxon>Agaricomycetidae</taxon>
        <taxon>Agaricales</taxon>
        <taxon>Agaricineae</taxon>
        <taxon>Hymenogastraceae</taxon>
        <taxon>Gymnopilus</taxon>
    </lineage>
</organism>
<feature type="compositionally biased region" description="Basic and acidic residues" evidence="1">
    <location>
        <begin position="132"/>
        <end position="154"/>
    </location>
</feature>